<feature type="compositionally biased region" description="Basic and acidic residues" evidence="1">
    <location>
        <begin position="763"/>
        <end position="772"/>
    </location>
</feature>
<feature type="region of interest" description="Disordered" evidence="1">
    <location>
        <begin position="1"/>
        <end position="34"/>
    </location>
</feature>
<feature type="compositionally biased region" description="Low complexity" evidence="1">
    <location>
        <begin position="1000"/>
        <end position="1025"/>
    </location>
</feature>
<name>A0A316UXQ9_9BASI</name>
<gene>
    <name evidence="2" type="ORF">BDZ90DRAFT_229136</name>
</gene>
<feature type="compositionally biased region" description="Basic and acidic residues" evidence="1">
    <location>
        <begin position="823"/>
        <end position="832"/>
    </location>
</feature>
<feature type="compositionally biased region" description="Low complexity" evidence="1">
    <location>
        <begin position="19"/>
        <end position="34"/>
    </location>
</feature>
<feature type="compositionally biased region" description="Low complexity" evidence="1">
    <location>
        <begin position="965"/>
        <end position="977"/>
    </location>
</feature>
<dbReference type="STRING" id="1569628.A0A316UXQ9"/>
<dbReference type="GeneID" id="37026754"/>
<evidence type="ECO:0000256" key="1">
    <source>
        <dbReference type="SAM" id="MobiDB-lite"/>
    </source>
</evidence>
<feature type="compositionally biased region" description="Polar residues" evidence="1">
    <location>
        <begin position="486"/>
        <end position="501"/>
    </location>
</feature>
<sequence>MASSPIPSSSKKPPPPPSAEEGSAYGCSASSSSSSIYHHPFSSFNFDAFHEAAVASDKERDDNGHTSSRDEQRLSARFGGLSISPKDHHHVQHRPGSSREESSSPNVPPSPATSYAESTHSMEEYEMDSPSSLSSWNSFMSGHRGDLADVEDLELGEPELETVSEVDEDAGNNTSALPPRFGQESEDDEKRHDHRQQSHNFGDSLARRRTVTQHSQAPPLSHFSPRTGGHGLSHHSRWTSRTPASLAARRRKGRIAELAEEGGGTEAHGIHSTNLGAAVAANDRSNSSSGSSSPTSLLAPQQSQRCEHPYPGTPPSTQWSDFTGPPAPPIRPISPSETVPAVPSPLCECISAEAQAAADQVTPTSSVIKSQSHTADQTQPQPQPPSPLPAPLPRRGVFDSVTQQDLTRSNERTSPPSPSSTHTGRTTASSSATDGVPAPSSPDTTPPTSPVQELKRKTSTSGRARRASSPPRPHHTKVPLRPCFSRRNSTQTGSSSASEQDGGSPRGRCHVRFSPAPPQTIRTHSPVDYDRSSCPINNRLSLKDVEELQGLEMDMGLLSAKCSAIAAITSCKLPGGGNKNSISEPASPAEPTDAVRTASTTSPSTSAPTSIYDTDGSGRPRRDSTGGFAHHIGGGIAGKSQNAGRAMASCSSSPSQSGAGGDGSQVSPADFLRAQREKERERACRMAGIGTGLGGRNLGRGVRGQATNPLIARFGLTAPPPPLPGCPRSAAAAATSSFSGGEAPMPSSSSSSALPTKAWFAEMEERRGRQAADDGYATPPSSSRPDSQLSDHDRTLSPPVQRRAAGRGGGSAAPIGGRASSLHRTDSEERAISRTRLVQCASNSDLEADLERDRGRSRGAAVSRPPLPGATPAKTTPAAPALTHTSPSPPESPRLTSSLVTMEEPYDPAPASSSAFYQRLSSRSPSVSPALTPTDDGNGSDITTSAASSAAPAIGEIDSTDRAASSPSSELLLSTSPMKTPLATDRARYKASRTPSDTRSAQLSPASALLTPSSRSPPSSTTSSPGYFDWRPSSGNGTPKVQRQSSGSRGRGSARPACGYDSPGSAYESGSEFDLLGG</sequence>
<feature type="region of interest" description="Disordered" evidence="1">
    <location>
        <begin position="355"/>
        <end position="530"/>
    </location>
</feature>
<feature type="compositionally biased region" description="Basic and acidic residues" evidence="1">
    <location>
        <begin position="56"/>
        <end position="74"/>
    </location>
</feature>
<feature type="compositionally biased region" description="Low complexity" evidence="1">
    <location>
        <begin position="726"/>
        <end position="739"/>
    </location>
</feature>
<feature type="compositionally biased region" description="Low complexity" evidence="1">
    <location>
        <begin position="1042"/>
        <end position="1053"/>
    </location>
</feature>
<feature type="compositionally biased region" description="Low complexity" evidence="1">
    <location>
        <begin position="870"/>
        <end position="886"/>
    </location>
</feature>
<evidence type="ECO:0000313" key="2">
    <source>
        <dbReference type="EMBL" id="PWN30107.1"/>
    </source>
</evidence>
<reference evidence="2 3" key="1">
    <citation type="journal article" date="2018" name="Mol. Biol. Evol.">
        <title>Broad Genomic Sampling Reveals a Smut Pathogenic Ancestry of the Fungal Clade Ustilaginomycotina.</title>
        <authorList>
            <person name="Kijpornyongpan T."/>
            <person name="Mondo S.J."/>
            <person name="Barry K."/>
            <person name="Sandor L."/>
            <person name="Lee J."/>
            <person name="Lipzen A."/>
            <person name="Pangilinan J."/>
            <person name="LaButti K."/>
            <person name="Hainaut M."/>
            <person name="Henrissat B."/>
            <person name="Grigoriev I.V."/>
            <person name="Spatafora J.W."/>
            <person name="Aime M.C."/>
        </authorList>
    </citation>
    <scope>NUCLEOTIDE SEQUENCE [LARGE SCALE GENOMIC DNA]</scope>
    <source>
        <strain evidence="2 3">MCA 5214</strain>
    </source>
</reference>
<feature type="compositionally biased region" description="Polar residues" evidence="1">
    <location>
        <begin position="779"/>
        <end position="788"/>
    </location>
</feature>
<proteinExistence type="predicted"/>
<dbReference type="EMBL" id="KZ819662">
    <property type="protein sequence ID" value="PWN30107.1"/>
    <property type="molecule type" value="Genomic_DNA"/>
</dbReference>
<organism evidence="2 3">
    <name type="scientific">Jaminaea rosea</name>
    <dbReference type="NCBI Taxonomy" id="1569628"/>
    <lineage>
        <taxon>Eukaryota</taxon>
        <taxon>Fungi</taxon>
        <taxon>Dikarya</taxon>
        <taxon>Basidiomycota</taxon>
        <taxon>Ustilaginomycotina</taxon>
        <taxon>Exobasidiomycetes</taxon>
        <taxon>Microstromatales</taxon>
        <taxon>Microstromatales incertae sedis</taxon>
        <taxon>Jaminaea</taxon>
    </lineage>
</organism>
<dbReference type="Proteomes" id="UP000245884">
    <property type="component" value="Unassembled WGS sequence"/>
</dbReference>
<protein>
    <submittedName>
        <fullName evidence="2">Uncharacterized protein</fullName>
    </submittedName>
</protein>
<keyword evidence="3" id="KW-1185">Reference proteome</keyword>
<dbReference type="OrthoDB" id="3366471at2759"/>
<accession>A0A316UXQ9</accession>
<feature type="region of interest" description="Disordered" evidence="1">
    <location>
        <begin position="55"/>
        <end position="343"/>
    </location>
</feature>
<feature type="region of interest" description="Disordered" evidence="1">
    <location>
        <begin position="574"/>
        <end position="667"/>
    </location>
</feature>
<feature type="compositionally biased region" description="Low complexity" evidence="1">
    <location>
        <begin position="1"/>
        <end position="11"/>
    </location>
</feature>
<feature type="compositionally biased region" description="Acidic residues" evidence="1">
    <location>
        <begin position="148"/>
        <end position="170"/>
    </location>
</feature>
<feature type="region of interest" description="Disordered" evidence="1">
    <location>
        <begin position="713"/>
        <end position="1078"/>
    </location>
</feature>
<feature type="compositionally biased region" description="Polar residues" evidence="1">
    <location>
        <begin position="361"/>
        <end position="376"/>
    </location>
</feature>
<dbReference type="AlphaFoldDB" id="A0A316UXQ9"/>
<feature type="compositionally biased region" description="Polar residues" evidence="1">
    <location>
        <begin position="129"/>
        <end position="140"/>
    </location>
</feature>
<dbReference type="RefSeq" id="XP_025364719.1">
    <property type="nucleotide sequence ID" value="XM_025504931.1"/>
</dbReference>
<feature type="compositionally biased region" description="Low complexity" evidence="1">
    <location>
        <begin position="597"/>
        <end position="610"/>
    </location>
</feature>
<evidence type="ECO:0000313" key="3">
    <source>
        <dbReference type="Proteomes" id="UP000245884"/>
    </source>
</evidence>
<feature type="compositionally biased region" description="Polar residues" evidence="1">
    <location>
        <begin position="911"/>
        <end position="944"/>
    </location>
</feature>
<feature type="compositionally biased region" description="Low complexity" evidence="1">
    <location>
        <begin position="285"/>
        <end position="296"/>
    </location>
</feature>
<feature type="compositionally biased region" description="Pro residues" evidence="1">
    <location>
        <begin position="381"/>
        <end position="392"/>
    </location>
</feature>